<feature type="binding site" evidence="10">
    <location>
        <position position="268"/>
    </location>
    <ligand>
        <name>L-histidine</name>
        <dbReference type="ChEBI" id="CHEBI:57595"/>
    </ligand>
</feature>
<reference evidence="13 14" key="1">
    <citation type="submission" date="2009-04" db="EMBL/GenBank/DDBJ databases">
        <authorList>
            <person name="Reysenbach A.-L."/>
            <person name="Heidelberg J.F."/>
            <person name="Nelson W.C."/>
        </authorList>
    </citation>
    <scope>NUCLEOTIDE SEQUENCE [LARGE SCALE GENOMIC DNA]</scope>
    <source>
        <strain evidence="13 14">SS-5</strain>
    </source>
</reference>
<evidence type="ECO:0000256" key="6">
    <source>
        <dbReference type="ARBA" id="ARBA00020397"/>
    </source>
</evidence>
<dbReference type="GO" id="GO:0005737">
    <property type="term" value="C:cytoplasm"/>
    <property type="evidence" value="ECO:0007669"/>
    <property type="project" value="UniProtKB-SubCell"/>
</dbReference>
<dbReference type="PANTHER" id="PTHR43707:SF1">
    <property type="entry name" value="HISTIDINE--TRNA LIGASE, MITOCHONDRIAL-RELATED"/>
    <property type="match status" value="1"/>
</dbReference>
<keyword evidence="9" id="KW-0368">Histidine biosynthesis</keyword>
<dbReference type="InterPro" id="IPR006195">
    <property type="entry name" value="aa-tRNA-synth_II"/>
</dbReference>
<dbReference type="Pfam" id="PF13393">
    <property type="entry name" value="tRNA-synt_His"/>
    <property type="match status" value="1"/>
</dbReference>
<comment type="subunit">
    <text evidence="4 9">Heteromultimer composed of HisG and HisZ subunits.</text>
</comment>
<feature type="binding site" evidence="10">
    <location>
        <position position="126"/>
    </location>
    <ligand>
        <name>L-histidine</name>
        <dbReference type="ChEBI" id="CHEBI:57595"/>
    </ligand>
</feature>
<dbReference type="EMBL" id="ABZS01000004">
    <property type="protein sequence ID" value="EEP61398.1"/>
    <property type="molecule type" value="Genomic_DNA"/>
</dbReference>
<organism evidence="13 14">
    <name type="scientific">Sulfurihydrogenibium yellowstonense SS-5</name>
    <dbReference type="NCBI Taxonomy" id="432331"/>
    <lineage>
        <taxon>Bacteria</taxon>
        <taxon>Pseudomonadati</taxon>
        <taxon>Aquificota</taxon>
        <taxon>Aquificia</taxon>
        <taxon>Aquificales</taxon>
        <taxon>Hydrogenothermaceae</taxon>
        <taxon>Sulfurihydrogenibium</taxon>
    </lineage>
</organism>
<comment type="subunit">
    <text evidence="5">Homodimer.</text>
</comment>
<name>C4FHP4_9AQUI</name>
<dbReference type="PANTHER" id="PTHR43707">
    <property type="entry name" value="HISTIDYL-TRNA SYNTHETASE"/>
    <property type="match status" value="1"/>
</dbReference>
<dbReference type="InterPro" id="IPR045864">
    <property type="entry name" value="aa-tRNA-synth_II/BPL/LPL"/>
</dbReference>
<comment type="miscellaneous">
    <text evidence="9">This function is generally fulfilled by the C-terminal part of HisG, which is missing in some bacteria such as this one.</text>
</comment>
<feature type="binding site" evidence="10">
    <location>
        <position position="122"/>
    </location>
    <ligand>
        <name>L-histidine</name>
        <dbReference type="ChEBI" id="CHEBI:57595"/>
    </ligand>
</feature>
<keyword evidence="7 9" id="KW-0963">Cytoplasm</keyword>
<evidence type="ECO:0000256" key="7">
    <source>
        <dbReference type="ARBA" id="ARBA00022490"/>
    </source>
</evidence>
<feature type="binding site" evidence="10">
    <location>
        <begin position="79"/>
        <end position="81"/>
    </location>
    <ligand>
        <name>L-histidine</name>
        <dbReference type="ChEBI" id="CHEBI:57595"/>
    </ligand>
</feature>
<feature type="binding site" evidence="10">
    <location>
        <position position="108"/>
    </location>
    <ligand>
        <name>L-histidine</name>
        <dbReference type="ChEBI" id="CHEBI:57595"/>
    </ligand>
</feature>
<comment type="caution">
    <text evidence="13">The sequence shown here is derived from an EMBL/GenBank/DDBJ whole genome shotgun (WGS) entry which is preliminary data.</text>
</comment>
<keyword evidence="9" id="KW-0028">Amino-acid biosynthesis</keyword>
<dbReference type="Proteomes" id="UP000005540">
    <property type="component" value="Unassembled WGS sequence"/>
</dbReference>
<evidence type="ECO:0000256" key="4">
    <source>
        <dbReference type="ARBA" id="ARBA00011496"/>
    </source>
</evidence>
<evidence type="ECO:0000256" key="11">
    <source>
        <dbReference type="SAM" id="Coils"/>
    </source>
</evidence>
<feature type="binding site" evidence="10">
    <location>
        <begin position="272"/>
        <end position="273"/>
    </location>
    <ligand>
        <name>L-histidine</name>
        <dbReference type="ChEBI" id="CHEBI:57595"/>
    </ligand>
</feature>
<dbReference type="AlphaFoldDB" id="C4FHP4"/>
<evidence type="ECO:0000256" key="1">
    <source>
        <dbReference type="ARBA" id="ARBA00004496"/>
    </source>
</evidence>
<comment type="function">
    <text evidence="8 9">Required for the first step of histidine biosynthesis. May allow the feedback regulation of ATP phosphoribosyltransferase activity by histidine.</text>
</comment>
<sequence>MKIDLPKGVRTFNPKESFILSWIEKSIEDNFKLWGYEKVILPLLEYYDAHKNVLNEEILKNTFRLVDRYEGETLILRPDFTVQIARYIASLQEKEFPVRLYYTGDVFRYVVPKGDNLYEKKQIGVELIGVDKIEADAEIIAIAISSLKKLSIENFQIDVNNVKIFKAITKILNLSQDQTKELFLYLKNREIYNIQAFLKDFDVNNKIKDFILNLPKLNIKADRLKELAKEYEDIEEISNALKELIVIYKILKEYQLDEYIVFDLCEPREFSYYTGIVFEIFIKDFPKIIGYGGRYDNLLSNYNGNHPATGFAFDLLAIYDYIIKTIEIKNEKDFYIIDTTEDKKLAYNIAKNLRTKGYTVARDIIKRDIDLSIDFAFKNGYKNVILITVENSGKKVYILKDKNKKEEASLEEILK</sequence>
<evidence type="ECO:0000256" key="9">
    <source>
        <dbReference type="HAMAP-Rule" id="MF_00125"/>
    </source>
</evidence>
<keyword evidence="13" id="KW-0436">Ligase</keyword>
<gene>
    <name evidence="9" type="primary">hisZ</name>
    <name evidence="13" type="ORF">SULYE_0072</name>
</gene>
<comment type="similarity">
    <text evidence="3 9">Belongs to the class-II aminoacyl-tRNA synthetase family. HisZ subfamily.</text>
</comment>
<keyword evidence="14" id="KW-1185">Reference proteome</keyword>
<dbReference type="GO" id="GO:0006427">
    <property type="term" value="P:histidyl-tRNA aminoacylation"/>
    <property type="evidence" value="ECO:0007669"/>
    <property type="project" value="TreeGrafter"/>
</dbReference>
<dbReference type="HAMAP" id="MF_00125">
    <property type="entry name" value="HisZ"/>
    <property type="match status" value="1"/>
</dbReference>
<protein>
    <recommendedName>
        <fullName evidence="6 9">ATP phosphoribosyltransferase regulatory subunit</fullName>
    </recommendedName>
</protein>
<dbReference type="GO" id="GO:0000105">
    <property type="term" value="P:L-histidine biosynthetic process"/>
    <property type="evidence" value="ECO:0007669"/>
    <property type="project" value="UniProtKB-UniRule"/>
</dbReference>
<evidence type="ECO:0000313" key="13">
    <source>
        <dbReference type="EMBL" id="EEP61398.1"/>
    </source>
</evidence>
<proteinExistence type="inferred from homology"/>
<comment type="pathway">
    <text evidence="2 9">Amino-acid biosynthesis; L-histidine biosynthesis; L-histidine from 5-phospho-alpha-D-ribose 1-diphosphate: step 1/9.</text>
</comment>
<dbReference type="SUPFAM" id="SSF55681">
    <property type="entry name" value="Class II aaRS and biotin synthetases"/>
    <property type="match status" value="1"/>
</dbReference>
<dbReference type="NCBIfam" id="TIGR00443">
    <property type="entry name" value="hisZ_biosyn_reg"/>
    <property type="match status" value="1"/>
</dbReference>
<accession>C4FHP4</accession>
<comment type="subcellular location">
    <subcellularLocation>
        <location evidence="1 9">Cytoplasm</location>
    </subcellularLocation>
</comment>
<dbReference type="Gene3D" id="3.30.930.10">
    <property type="entry name" value="Bira Bifunctional Protein, Domain 2"/>
    <property type="match status" value="1"/>
</dbReference>
<evidence type="ECO:0000259" key="12">
    <source>
        <dbReference type="PROSITE" id="PS50862"/>
    </source>
</evidence>
<dbReference type="RefSeq" id="WP_007545444.1">
    <property type="nucleotide sequence ID" value="NZ_ABZS01000004.1"/>
</dbReference>
<dbReference type="GO" id="GO:0004821">
    <property type="term" value="F:histidine-tRNA ligase activity"/>
    <property type="evidence" value="ECO:0007669"/>
    <property type="project" value="TreeGrafter"/>
</dbReference>
<dbReference type="InterPro" id="IPR004516">
    <property type="entry name" value="HisRS/HisZ"/>
</dbReference>
<dbReference type="PROSITE" id="PS50862">
    <property type="entry name" value="AA_TRNA_LIGASE_II"/>
    <property type="match status" value="1"/>
</dbReference>
<evidence type="ECO:0000256" key="2">
    <source>
        <dbReference type="ARBA" id="ARBA00004667"/>
    </source>
</evidence>
<keyword evidence="11" id="KW-0175">Coiled coil</keyword>
<evidence type="ECO:0000256" key="5">
    <source>
        <dbReference type="ARBA" id="ARBA00011738"/>
    </source>
</evidence>
<dbReference type="InterPro" id="IPR041715">
    <property type="entry name" value="HisRS-like_core"/>
</dbReference>
<evidence type="ECO:0000256" key="8">
    <source>
        <dbReference type="ARBA" id="ARBA00025246"/>
    </source>
</evidence>
<dbReference type="OrthoDB" id="9800814at2"/>
<dbReference type="UniPathway" id="UPA00031">
    <property type="reaction ID" value="UER00006"/>
</dbReference>
<evidence type="ECO:0000256" key="10">
    <source>
        <dbReference type="PIRSR" id="PIRSR001549-1"/>
    </source>
</evidence>
<dbReference type="CDD" id="cd00773">
    <property type="entry name" value="HisRS-like_core"/>
    <property type="match status" value="1"/>
</dbReference>
<evidence type="ECO:0000313" key="14">
    <source>
        <dbReference type="Proteomes" id="UP000005540"/>
    </source>
</evidence>
<feature type="domain" description="Aminoacyl-transfer RNA synthetases class-II family profile" evidence="12">
    <location>
        <begin position="23"/>
        <end position="108"/>
    </location>
</feature>
<feature type="coiled-coil region" evidence="11">
    <location>
        <begin position="214"/>
        <end position="244"/>
    </location>
</feature>
<dbReference type="PIRSF" id="PIRSF001549">
    <property type="entry name" value="His-tRNA_synth"/>
    <property type="match status" value="1"/>
</dbReference>
<dbReference type="InterPro" id="IPR004517">
    <property type="entry name" value="HisZ"/>
</dbReference>
<evidence type="ECO:0000256" key="3">
    <source>
        <dbReference type="ARBA" id="ARBA00005539"/>
    </source>
</evidence>